<gene>
    <name evidence="1" type="ORF">NA56DRAFT_657228</name>
</gene>
<accession>A0A2J6QA68</accession>
<keyword evidence="2" id="KW-1185">Reference proteome</keyword>
<sequence length="197" mass="22220">MNIRPMALDRPAIWYLGVARCSTFRPKLYLNKRHSASSHPQRWVCISRHSMTLKSRSRANSVRFELAHRAGTFFQFAQFCRSGFMSAGHKTVRDVEQNLEPPEKGFLAYREWGLTPNVIVAKMICSKPPFEPSRPDCSSGDCKLEMSSFEQRVASSRPESAATSIFAKKRGYCISTAALCSSILSRPSMTEMRSPSD</sequence>
<proteinExistence type="predicted"/>
<organism evidence="1 2">
    <name type="scientific">Hyaloscypha hepaticicola</name>
    <dbReference type="NCBI Taxonomy" id="2082293"/>
    <lineage>
        <taxon>Eukaryota</taxon>
        <taxon>Fungi</taxon>
        <taxon>Dikarya</taxon>
        <taxon>Ascomycota</taxon>
        <taxon>Pezizomycotina</taxon>
        <taxon>Leotiomycetes</taxon>
        <taxon>Helotiales</taxon>
        <taxon>Hyaloscyphaceae</taxon>
        <taxon>Hyaloscypha</taxon>
    </lineage>
</organism>
<dbReference type="Proteomes" id="UP000235672">
    <property type="component" value="Unassembled WGS sequence"/>
</dbReference>
<evidence type="ECO:0000313" key="1">
    <source>
        <dbReference type="EMBL" id="PMD23148.1"/>
    </source>
</evidence>
<reference evidence="1 2" key="1">
    <citation type="submission" date="2016-05" db="EMBL/GenBank/DDBJ databases">
        <title>A degradative enzymes factory behind the ericoid mycorrhizal symbiosis.</title>
        <authorList>
            <consortium name="DOE Joint Genome Institute"/>
            <person name="Martino E."/>
            <person name="Morin E."/>
            <person name="Grelet G."/>
            <person name="Kuo A."/>
            <person name="Kohler A."/>
            <person name="Daghino S."/>
            <person name="Barry K."/>
            <person name="Choi C."/>
            <person name="Cichocki N."/>
            <person name="Clum A."/>
            <person name="Copeland A."/>
            <person name="Hainaut M."/>
            <person name="Haridas S."/>
            <person name="Labutti K."/>
            <person name="Lindquist E."/>
            <person name="Lipzen A."/>
            <person name="Khouja H.-R."/>
            <person name="Murat C."/>
            <person name="Ohm R."/>
            <person name="Olson A."/>
            <person name="Spatafora J."/>
            <person name="Veneault-Fourrey C."/>
            <person name="Henrissat B."/>
            <person name="Grigoriev I."/>
            <person name="Martin F."/>
            <person name="Perotto S."/>
        </authorList>
    </citation>
    <scope>NUCLEOTIDE SEQUENCE [LARGE SCALE GENOMIC DNA]</scope>
    <source>
        <strain evidence="1 2">UAMH 7357</strain>
    </source>
</reference>
<protein>
    <submittedName>
        <fullName evidence="1">Uncharacterized protein</fullName>
    </submittedName>
</protein>
<evidence type="ECO:0000313" key="2">
    <source>
        <dbReference type="Proteomes" id="UP000235672"/>
    </source>
</evidence>
<dbReference type="AlphaFoldDB" id="A0A2J6QA68"/>
<name>A0A2J6QA68_9HELO</name>
<dbReference type="EMBL" id="KZ613475">
    <property type="protein sequence ID" value="PMD23148.1"/>
    <property type="molecule type" value="Genomic_DNA"/>
</dbReference>